<proteinExistence type="predicted"/>
<gene>
    <name evidence="1" type="ORF">NCTC10252_04048</name>
</gene>
<dbReference type="Proteomes" id="UP000254597">
    <property type="component" value="Unassembled WGS sequence"/>
</dbReference>
<evidence type="ECO:0000313" key="2">
    <source>
        <dbReference type="Proteomes" id="UP000254597"/>
    </source>
</evidence>
<accession>A0A379QQA4</accession>
<dbReference type="EMBL" id="UGWP01000004">
    <property type="protein sequence ID" value="SUF58714.1"/>
    <property type="molecule type" value="Genomic_DNA"/>
</dbReference>
<dbReference type="AlphaFoldDB" id="A0A379QQA4"/>
<sequence length="424" mass="46557">MMIFSLISAVNDNMLLPARAHFPLNENKVVEPVIIGGDEERTVRFGMLLDQLKLYPHETADPLCMSINAVTPCCGESNAYQLAVSTGQLPLYVSEISELMKDFLYQHVVDANGYVKMTFPDMCNGLNALWRTFVEENLSGTLTTEKVLCAPYIMPVSVLRETSSLEEEKMTLKDVMNFKKIQSAFKHELHSIQKSLDVLKNHDAVERFKENKTLELLLQTGVHTGIGIAGGVLGAVIGTAIAPGLGTFIGAGIGAGLAWVGKKLYDYAAGVVSNKMNPNPHLKTQEIDRKIKSAEKGAVWECGAKIKSLVVEPSRAGGILMASLISSVIEGVSLPIHDIATACHDYERASEGLTPEKASKIEALLVKYHSKLNKEYEQVLGYLEENLTPDNQRRKNKILERGAVICERLAAIRESIKDAVESRC</sequence>
<reference evidence="1 2" key="1">
    <citation type="submission" date="2018-06" db="EMBL/GenBank/DDBJ databases">
        <authorList>
            <consortium name="Pathogen Informatics"/>
            <person name="Doyle S."/>
        </authorList>
    </citation>
    <scope>NUCLEOTIDE SEQUENCE [LARGE SCALE GENOMIC DNA]</scope>
    <source>
        <strain evidence="1 2">NCTC10252</strain>
    </source>
</reference>
<name>A0A379QQA4_SALER</name>
<protein>
    <submittedName>
        <fullName evidence="1">Uncharacterized protein</fullName>
    </submittedName>
</protein>
<organism evidence="1 2">
    <name type="scientific">Salmonella enterica</name>
    <name type="common">Salmonella choleraesuis</name>
    <dbReference type="NCBI Taxonomy" id="28901"/>
    <lineage>
        <taxon>Bacteria</taxon>
        <taxon>Pseudomonadati</taxon>
        <taxon>Pseudomonadota</taxon>
        <taxon>Gammaproteobacteria</taxon>
        <taxon>Enterobacterales</taxon>
        <taxon>Enterobacteriaceae</taxon>
        <taxon>Salmonella</taxon>
    </lineage>
</organism>
<evidence type="ECO:0000313" key="1">
    <source>
        <dbReference type="EMBL" id="SUF58714.1"/>
    </source>
</evidence>